<evidence type="ECO:0000313" key="4">
    <source>
        <dbReference type="Proteomes" id="UP000245533"/>
    </source>
</evidence>
<dbReference type="InterPro" id="IPR011032">
    <property type="entry name" value="GroES-like_sf"/>
</dbReference>
<dbReference type="InterPro" id="IPR052733">
    <property type="entry name" value="Chloroplast_QOR"/>
</dbReference>
<dbReference type="InterPro" id="IPR013154">
    <property type="entry name" value="ADH-like_N"/>
</dbReference>
<dbReference type="GO" id="GO:0016491">
    <property type="term" value="F:oxidoreductase activity"/>
    <property type="evidence" value="ECO:0007669"/>
    <property type="project" value="InterPro"/>
</dbReference>
<dbReference type="PANTHER" id="PTHR44013:SF1">
    <property type="entry name" value="ZINC-TYPE ALCOHOL DEHYDROGENASE-LIKE PROTEIN C16A3.02C"/>
    <property type="match status" value="1"/>
</dbReference>
<dbReference type="CDD" id="cd05289">
    <property type="entry name" value="MDR_like_2"/>
    <property type="match status" value="1"/>
</dbReference>
<keyword evidence="4" id="KW-1185">Reference proteome</keyword>
<dbReference type="Proteomes" id="UP000245533">
    <property type="component" value="Unassembled WGS sequence"/>
</dbReference>
<dbReference type="EMBL" id="QGGB01000006">
    <property type="protein sequence ID" value="PWN06492.1"/>
    <property type="molecule type" value="Genomic_DNA"/>
</dbReference>
<dbReference type="InterPro" id="IPR020843">
    <property type="entry name" value="ER"/>
</dbReference>
<dbReference type="InterPro" id="IPR036291">
    <property type="entry name" value="NAD(P)-bd_dom_sf"/>
</dbReference>
<sequence>MSTEQEKMTAAYINDFGGPDKVQTGELDKPEPDEGDVLVRVGAAGVNPVDAAVVQGMLKDAIPSDFPLIPGWDLAGTVEARGYAARRFEVGDKVMAYARRPVIQQGTFAEYVALPEAYLARKPEFLSIKQAGGVPLTGLTAYQSLFDAGQLKEGETIVILGASGGVGSFAVQLASWKGARVIGVAGSSNQEYMIELGADETIDYSAGDVGEAVNEIAPDGVDFIYHCSRGDSLSQCADTIRQGGRLISITDSNPDRRDDVRFEYVFVEPNASQLGHLARLADGGHLDVNITQTWPLDEADEALKSISELHTRGKTVVTV</sequence>
<accession>A0A316TVI0</accession>
<feature type="domain" description="Enoyl reductase (ER)" evidence="2">
    <location>
        <begin position="17"/>
        <end position="317"/>
    </location>
</feature>
<dbReference type="SUPFAM" id="SSF50129">
    <property type="entry name" value="GroES-like"/>
    <property type="match status" value="1"/>
</dbReference>
<dbReference type="Gene3D" id="3.90.180.10">
    <property type="entry name" value="Medium-chain alcohol dehydrogenases, catalytic domain"/>
    <property type="match status" value="1"/>
</dbReference>
<organism evidence="3 4">
    <name type="scientific">Rhodohalobacter mucosus</name>
    <dbReference type="NCBI Taxonomy" id="2079485"/>
    <lineage>
        <taxon>Bacteria</taxon>
        <taxon>Pseudomonadati</taxon>
        <taxon>Balneolota</taxon>
        <taxon>Balneolia</taxon>
        <taxon>Balneolales</taxon>
        <taxon>Balneolaceae</taxon>
        <taxon>Rhodohalobacter</taxon>
    </lineage>
</organism>
<dbReference type="Pfam" id="PF08240">
    <property type="entry name" value="ADH_N"/>
    <property type="match status" value="1"/>
</dbReference>
<dbReference type="PANTHER" id="PTHR44013">
    <property type="entry name" value="ZINC-TYPE ALCOHOL DEHYDROGENASE-LIKE PROTEIN C16A3.02C"/>
    <property type="match status" value="1"/>
</dbReference>
<name>A0A316TVI0_9BACT</name>
<protein>
    <submittedName>
        <fullName evidence="3">NADP-dependent oxidoreductase</fullName>
    </submittedName>
</protein>
<dbReference type="RefSeq" id="WP_109646607.1">
    <property type="nucleotide sequence ID" value="NZ_QGGB01000006.1"/>
</dbReference>
<evidence type="ECO:0000256" key="1">
    <source>
        <dbReference type="SAM" id="MobiDB-lite"/>
    </source>
</evidence>
<dbReference type="OrthoDB" id="9787435at2"/>
<dbReference type="SMART" id="SM00829">
    <property type="entry name" value="PKS_ER"/>
    <property type="match status" value="1"/>
</dbReference>
<dbReference type="SUPFAM" id="SSF51735">
    <property type="entry name" value="NAD(P)-binding Rossmann-fold domains"/>
    <property type="match status" value="1"/>
</dbReference>
<dbReference type="Gene3D" id="3.40.50.720">
    <property type="entry name" value="NAD(P)-binding Rossmann-like Domain"/>
    <property type="match status" value="1"/>
</dbReference>
<reference evidence="3 4" key="1">
    <citation type="submission" date="2018-05" db="EMBL/GenBank/DDBJ databases">
        <title>Rhodohalobacter halophilus gen. nov., sp. nov., a moderately halophilic member of the family Balneolaceae.</title>
        <authorList>
            <person name="Liu Z.-W."/>
        </authorList>
    </citation>
    <scope>NUCLEOTIDE SEQUENCE [LARGE SCALE GENOMIC DNA]</scope>
    <source>
        <strain evidence="3 4">8A47</strain>
    </source>
</reference>
<gene>
    <name evidence="3" type="ORF">DDZ15_08190</name>
</gene>
<dbReference type="AlphaFoldDB" id="A0A316TVI0"/>
<evidence type="ECO:0000259" key="2">
    <source>
        <dbReference type="SMART" id="SM00829"/>
    </source>
</evidence>
<comment type="caution">
    <text evidence="3">The sequence shown here is derived from an EMBL/GenBank/DDBJ whole genome shotgun (WGS) entry which is preliminary data.</text>
</comment>
<feature type="region of interest" description="Disordered" evidence="1">
    <location>
        <begin position="1"/>
        <end position="32"/>
    </location>
</feature>
<proteinExistence type="predicted"/>
<dbReference type="Pfam" id="PF13602">
    <property type="entry name" value="ADH_zinc_N_2"/>
    <property type="match status" value="1"/>
</dbReference>
<evidence type="ECO:0000313" key="3">
    <source>
        <dbReference type="EMBL" id="PWN06492.1"/>
    </source>
</evidence>